<sequence>MNDSGVVSVDSGKPRSILGDAEASKVINQLSVIEQGVAGKGALGIAQPAASGQAFANCIVGKNMLGLIGGMNGGIYAELVRKKEFYELARNIMLRLIKAGVGGGIAGVVCGLAVTAILCTRA</sequence>
<reference evidence="3" key="1">
    <citation type="journal article" date="2010" name="PLoS ONE">
        <title>The Arthrobacter arilaitensis Re117 genome sequence reveals its genetic adaptation to the surface of cheese.</title>
        <authorList>
            <person name="Monnet C."/>
            <person name="Loux V."/>
            <person name="Gibrat J.F."/>
            <person name="Spinnler E."/>
            <person name="Barbe V."/>
            <person name="Vacherie B."/>
            <person name="Gavory F."/>
            <person name="Gourbeyre E."/>
            <person name="Siguier P."/>
            <person name="Chandler M."/>
            <person name="Elleuch R."/>
            <person name="Irlinger F."/>
            <person name="Vallaeys T."/>
        </authorList>
    </citation>
    <scope>NUCLEOTIDE SEQUENCE</scope>
    <source>
        <strain evidence="3">DSM 16368 / CIP 108037 / IAM 15318 / JCM 13566 / Re117</strain>
    </source>
</reference>
<keyword evidence="1" id="KW-1133">Transmembrane helix</keyword>
<evidence type="ECO:0000313" key="3">
    <source>
        <dbReference type="Proteomes" id="UP000006878"/>
    </source>
</evidence>
<dbReference type="EMBL" id="FQ311875">
    <property type="protein sequence ID" value="CBT77459.1"/>
    <property type="molecule type" value="Genomic_DNA"/>
</dbReference>
<gene>
    <name evidence="2" type="ordered locus">AARI_32600</name>
</gene>
<feature type="transmembrane region" description="Helical" evidence="1">
    <location>
        <begin position="96"/>
        <end position="118"/>
    </location>
</feature>
<name>A0ABM9Q1K5_GLUAR</name>
<keyword evidence="3" id="KW-1185">Reference proteome</keyword>
<evidence type="ECO:0000313" key="2">
    <source>
        <dbReference type="EMBL" id="CBT77459.1"/>
    </source>
</evidence>
<proteinExistence type="predicted"/>
<organism evidence="2 3">
    <name type="scientific">Glutamicibacter arilaitensis (strain DSM 16368 / CIP 108037 / IAM 15318 / JCM 13566 / NCIMB 14258 / Re117)</name>
    <name type="common">Arthrobacter arilaitensis</name>
    <dbReference type="NCBI Taxonomy" id="861360"/>
    <lineage>
        <taxon>Bacteria</taxon>
        <taxon>Bacillati</taxon>
        <taxon>Actinomycetota</taxon>
        <taxon>Actinomycetes</taxon>
        <taxon>Micrococcales</taxon>
        <taxon>Micrococcaceae</taxon>
        <taxon>Glutamicibacter</taxon>
    </lineage>
</organism>
<dbReference type="Proteomes" id="UP000006878">
    <property type="component" value="Chromosome"/>
</dbReference>
<protein>
    <submittedName>
        <fullName evidence="2">Hypothetical membrane protein</fullName>
    </submittedName>
</protein>
<keyword evidence="1" id="KW-0812">Transmembrane</keyword>
<accession>A0ABM9Q1K5</accession>
<evidence type="ECO:0000256" key="1">
    <source>
        <dbReference type="SAM" id="Phobius"/>
    </source>
</evidence>
<keyword evidence="1" id="KW-0472">Membrane</keyword>
<reference evidence="3" key="2">
    <citation type="submission" date="2010-07" db="EMBL/GenBank/DDBJ databases">
        <title>Complete genome sequence of Arthrobacter arilaitensis (strain DSM 16368 / CIP 108037 / JCM 13566 / Re117).</title>
        <authorList>
            <person name="Genoscope."/>
        </authorList>
    </citation>
    <scope>NUCLEOTIDE SEQUENCE [LARGE SCALE GENOMIC DNA]</scope>
    <source>
        <strain evidence="3">DSM 16368 / CIP 108037 / IAM 15318 / JCM 13566 / Re117</strain>
    </source>
</reference>